<dbReference type="Gene3D" id="3.30.70.330">
    <property type="match status" value="1"/>
</dbReference>
<dbReference type="CDD" id="cd12235">
    <property type="entry name" value="RRM_PPIL4"/>
    <property type="match status" value="1"/>
</dbReference>
<feature type="domain" description="PPIase cyclophilin-type" evidence="10">
    <location>
        <begin position="6"/>
        <end position="328"/>
    </location>
</feature>
<dbReference type="InterPro" id="IPR029000">
    <property type="entry name" value="Cyclophilin-like_dom_sf"/>
</dbReference>
<dbReference type="Gene3D" id="2.40.100.10">
    <property type="entry name" value="Cyclophilin-like"/>
    <property type="match status" value="2"/>
</dbReference>
<comment type="catalytic activity">
    <reaction evidence="1 8">
        <text>[protein]-peptidylproline (omega=180) = [protein]-peptidylproline (omega=0)</text>
        <dbReference type="Rhea" id="RHEA:16237"/>
        <dbReference type="Rhea" id="RHEA-COMP:10747"/>
        <dbReference type="Rhea" id="RHEA-COMP:10748"/>
        <dbReference type="ChEBI" id="CHEBI:83833"/>
        <dbReference type="ChEBI" id="CHEBI:83834"/>
        <dbReference type="EC" id="5.2.1.8"/>
    </reaction>
</comment>
<feature type="compositionally biased region" description="Basic and acidic residues" evidence="9">
    <location>
        <begin position="491"/>
        <end position="500"/>
    </location>
</feature>
<feature type="compositionally biased region" description="Low complexity" evidence="9">
    <location>
        <begin position="515"/>
        <end position="536"/>
    </location>
</feature>
<name>F0VLJ4_NEOCL</name>
<dbReference type="GO" id="GO:0003755">
    <property type="term" value="F:peptidyl-prolyl cis-trans isomerase activity"/>
    <property type="evidence" value="ECO:0007669"/>
    <property type="project" value="UniProtKB-UniRule"/>
</dbReference>
<evidence type="ECO:0000256" key="9">
    <source>
        <dbReference type="SAM" id="MobiDB-lite"/>
    </source>
</evidence>
<dbReference type="eggNOG" id="KOG0415">
    <property type="taxonomic scope" value="Eukaryota"/>
</dbReference>
<dbReference type="PROSITE" id="PS50102">
    <property type="entry name" value="RRM"/>
    <property type="match status" value="1"/>
</dbReference>
<dbReference type="GO" id="GO:0003723">
    <property type="term" value="F:RNA binding"/>
    <property type="evidence" value="ECO:0007669"/>
    <property type="project" value="UniProtKB-UniRule"/>
</dbReference>
<accession>F0VLJ4</accession>
<dbReference type="Proteomes" id="UP000007494">
    <property type="component" value="Chromosome X"/>
</dbReference>
<dbReference type="GO" id="GO:0005634">
    <property type="term" value="C:nucleus"/>
    <property type="evidence" value="ECO:0007669"/>
    <property type="project" value="UniProtKB-SubCell"/>
</dbReference>
<evidence type="ECO:0000256" key="8">
    <source>
        <dbReference type="RuleBase" id="RU365081"/>
    </source>
</evidence>
<organism evidence="12 13">
    <name type="scientific">Neospora caninum (strain Liverpool)</name>
    <dbReference type="NCBI Taxonomy" id="572307"/>
    <lineage>
        <taxon>Eukaryota</taxon>
        <taxon>Sar</taxon>
        <taxon>Alveolata</taxon>
        <taxon>Apicomplexa</taxon>
        <taxon>Conoidasida</taxon>
        <taxon>Coccidia</taxon>
        <taxon>Eucoccidiorida</taxon>
        <taxon>Eimeriorina</taxon>
        <taxon>Sarcocystidae</taxon>
        <taxon>Neospora</taxon>
    </lineage>
</organism>
<evidence type="ECO:0000256" key="7">
    <source>
        <dbReference type="PROSITE-ProRule" id="PRU00176"/>
    </source>
</evidence>
<feature type="compositionally biased region" description="Low complexity" evidence="9">
    <location>
        <begin position="151"/>
        <end position="162"/>
    </location>
</feature>
<keyword evidence="3 7" id="KW-0694">RNA-binding</keyword>
<sequence length="604" mass="65634">MSVLLQTNVGEIVIDLFTDDAPFSSYNFLKLSKAKFFNNVAFHRVEKNFLAHAGAPVTADPRWNVAGLQLLGKAGEEDRHGCSVWGIQTLVESGEVSLRLPPAAQPAAPLKTERGESALAPSSSKVLQPASSLQLSSEVSVKAEPSAAPVSSFSSGDGRGSSPAESREDTNRPEVSTGRVAPKAPSLVGRTSFFSSVDFLSHSFPKFPDFALPSSSGASRRAPRAPPTARFCPDEGEGDSKIKTRKHDVCGVVGWVPTGGRGTEKDGDGNTSVFYITLRDKIPFLDERNLTIFGRVAEGVDILEKINLTFVDDDFVPLSPIRILHAFVLDDPFDDPAFLVDRSVASPLPLVEEVASDDEDLDEVLVIEKIEKKEAEARKVTLEILGDLPDADAKPPDNVLFVAKLNPVTQDEDLQTVFARFGDILACDIIRDWKTGRSLQYAFITFRESSACELAYFKMQNVLIDDRRIHVDFSQSVAKEWQKYKQFGNRQKSEDGEKKTSGFQPRSLQKPPNPLASSASISSRPVSSSSGAPDSARGFSDAAAPSSAAQRERGQRASGWDEADTGRGRERGKVFPASTPPASIFKKGECKVFMAHNLARLFPS</sequence>
<dbReference type="OrthoDB" id="2083at2759"/>
<evidence type="ECO:0000256" key="1">
    <source>
        <dbReference type="ARBA" id="ARBA00000971"/>
    </source>
</evidence>
<keyword evidence="5 8" id="KW-0413">Isomerase</keyword>
<dbReference type="EMBL" id="FR823391">
    <property type="protein sequence ID" value="CBZ54122.1"/>
    <property type="molecule type" value="Genomic_DNA"/>
</dbReference>
<dbReference type="InterPro" id="IPR012677">
    <property type="entry name" value="Nucleotide-bd_a/b_plait_sf"/>
</dbReference>
<evidence type="ECO:0000256" key="3">
    <source>
        <dbReference type="ARBA" id="ARBA00022884"/>
    </source>
</evidence>
<dbReference type="InterPro" id="IPR035979">
    <property type="entry name" value="RBD_domain_sf"/>
</dbReference>
<evidence type="ECO:0000313" key="12">
    <source>
        <dbReference type="EMBL" id="CBZ54122.1"/>
    </source>
</evidence>
<dbReference type="EC" id="5.2.1.8" evidence="8"/>
<feature type="region of interest" description="Disordered" evidence="9">
    <location>
        <begin position="486"/>
        <end position="581"/>
    </location>
</feature>
<feature type="compositionally biased region" description="Basic and acidic residues" evidence="9">
    <location>
        <begin position="564"/>
        <end position="573"/>
    </location>
</feature>
<dbReference type="InParanoid" id="F0VLJ4"/>
<dbReference type="PANTHER" id="PTHR45843:SF1">
    <property type="entry name" value="PEPTIDYL-PROLYL CIS-TRANS ISOMERASE-LIKE 4"/>
    <property type="match status" value="1"/>
</dbReference>
<feature type="domain" description="RRM" evidence="11">
    <location>
        <begin position="398"/>
        <end position="476"/>
    </location>
</feature>
<keyword evidence="13" id="KW-1185">Reference proteome</keyword>
<dbReference type="SUPFAM" id="SSF50891">
    <property type="entry name" value="Cyclophilin-like"/>
    <property type="match status" value="2"/>
</dbReference>
<dbReference type="Pfam" id="PF00160">
    <property type="entry name" value="Pro_isomerase"/>
    <property type="match status" value="2"/>
</dbReference>
<evidence type="ECO:0000313" key="13">
    <source>
        <dbReference type="Proteomes" id="UP000007494"/>
    </source>
</evidence>
<keyword evidence="6 8" id="KW-0539">Nucleus</keyword>
<comment type="function">
    <text evidence="8">PPIases accelerate the folding of proteins. It catalyzes the cis-trans isomerization of proline imidic peptide bonds in oligopeptides.</text>
</comment>
<dbReference type="InterPro" id="IPR035542">
    <property type="entry name" value="CRIP"/>
</dbReference>
<evidence type="ECO:0000259" key="10">
    <source>
        <dbReference type="PROSITE" id="PS50072"/>
    </source>
</evidence>
<dbReference type="SMART" id="SM00360">
    <property type="entry name" value="RRM"/>
    <property type="match status" value="1"/>
</dbReference>
<dbReference type="RefSeq" id="XP_003884153.1">
    <property type="nucleotide sequence ID" value="XM_003884104.1"/>
</dbReference>
<evidence type="ECO:0000256" key="6">
    <source>
        <dbReference type="ARBA" id="ARBA00023242"/>
    </source>
</evidence>
<evidence type="ECO:0000256" key="5">
    <source>
        <dbReference type="ARBA" id="ARBA00023235"/>
    </source>
</evidence>
<dbReference type="SUPFAM" id="SSF54928">
    <property type="entry name" value="RNA-binding domain, RBD"/>
    <property type="match status" value="1"/>
</dbReference>
<feature type="region of interest" description="Disordered" evidence="9">
    <location>
        <begin position="144"/>
        <end position="183"/>
    </location>
</feature>
<evidence type="ECO:0000256" key="2">
    <source>
        <dbReference type="ARBA" id="ARBA00004123"/>
    </source>
</evidence>
<dbReference type="OMA" id="FRESSAC"/>
<feature type="region of interest" description="Disordered" evidence="9">
    <location>
        <begin position="212"/>
        <end position="240"/>
    </location>
</feature>
<gene>
    <name evidence="12" type="ORF">NCLIV_045550</name>
</gene>
<comment type="subcellular location">
    <subcellularLocation>
        <location evidence="2 8">Nucleus</location>
    </subcellularLocation>
</comment>
<dbReference type="Pfam" id="PF00076">
    <property type="entry name" value="RRM_1"/>
    <property type="match status" value="1"/>
</dbReference>
<evidence type="ECO:0000259" key="11">
    <source>
        <dbReference type="PROSITE" id="PS50102"/>
    </source>
</evidence>
<dbReference type="VEuPathDB" id="ToxoDB:NCLIV_045550"/>
<dbReference type="PROSITE" id="PS50072">
    <property type="entry name" value="CSA_PPIASE_2"/>
    <property type="match status" value="1"/>
</dbReference>
<proteinExistence type="inferred from homology"/>
<dbReference type="InterPro" id="IPR002130">
    <property type="entry name" value="Cyclophilin-type_PPIase_dom"/>
</dbReference>
<dbReference type="AlphaFoldDB" id="F0VLJ4"/>
<comment type="similarity">
    <text evidence="8">Belongs to the cyclophilin-type PPIase family. PPIL4 subfamily.</text>
</comment>
<dbReference type="InterPro" id="IPR000504">
    <property type="entry name" value="RRM_dom"/>
</dbReference>
<protein>
    <recommendedName>
        <fullName evidence="8">Peptidyl-prolyl cis-trans isomerase</fullName>
        <shortName evidence="8">PPIase</shortName>
        <ecNumber evidence="8">5.2.1.8</ecNumber>
    </recommendedName>
</protein>
<dbReference type="GeneID" id="13442003"/>
<reference evidence="13" key="1">
    <citation type="journal article" date="2012" name="PLoS Pathog.">
        <title>Comparative genomics of the apicomplexan parasites Toxoplasma gondii and Neospora caninum: Coccidia differing in host range and transmission strategy.</title>
        <authorList>
            <person name="Reid A.J."/>
            <person name="Vermont S.J."/>
            <person name="Cotton J.A."/>
            <person name="Harris D."/>
            <person name="Hill-Cawthorne G.A."/>
            <person name="Konen-Waisman S."/>
            <person name="Latham S.M."/>
            <person name="Mourier T."/>
            <person name="Norton R."/>
            <person name="Quail M.A."/>
            <person name="Sanders M."/>
            <person name="Shanmugam D."/>
            <person name="Sohal A."/>
            <person name="Wasmuth J.D."/>
            <person name="Brunk B."/>
            <person name="Grigg M.E."/>
            <person name="Howard J.C."/>
            <person name="Parkinson J."/>
            <person name="Roos D.S."/>
            <person name="Trees A.J."/>
            <person name="Berriman M."/>
            <person name="Pain A."/>
            <person name="Wastling J.M."/>
        </authorList>
    </citation>
    <scope>NUCLEOTIDE SEQUENCE [LARGE SCALE GENOMIC DNA]</scope>
    <source>
        <strain evidence="13">Liverpool</strain>
    </source>
</reference>
<evidence type="ECO:0000256" key="4">
    <source>
        <dbReference type="ARBA" id="ARBA00023110"/>
    </source>
</evidence>
<dbReference type="PANTHER" id="PTHR45843">
    <property type="entry name" value="PEPTIDYL-PROLYL CIS-TRANS ISOMERASE-LIKE 4"/>
    <property type="match status" value="1"/>
</dbReference>
<keyword evidence="4 8" id="KW-0697">Rotamase</keyword>